<dbReference type="HOGENOM" id="CLU_2494542_0_0_11"/>
<evidence type="ECO:0000313" key="1">
    <source>
        <dbReference type="EMBL" id="EJZ15790.1"/>
    </source>
</evidence>
<proteinExistence type="predicted"/>
<sequence length="86" mass="9657">MKIPSAKRYLKKLADHALAGSKPGAPGEPTLWFRVDTPLDAVADAMGIYGHIEIKRWEIENRQYANRSAYPGAYRALNNRLTESNN</sequence>
<organism evidence="1 2">
    <name type="scientific">Mycolicibacterium fortuitum subsp. fortuitum DSM 46621 = ATCC 6841 = JCM 6387</name>
    <dbReference type="NCBI Taxonomy" id="1214102"/>
    <lineage>
        <taxon>Bacteria</taxon>
        <taxon>Bacillati</taxon>
        <taxon>Actinomycetota</taxon>
        <taxon>Actinomycetes</taxon>
        <taxon>Mycobacteriales</taxon>
        <taxon>Mycobacteriaceae</taxon>
        <taxon>Mycolicibacterium</taxon>
    </lineage>
</organism>
<dbReference type="EMBL" id="ALQB01000006">
    <property type="protein sequence ID" value="EJZ15790.1"/>
    <property type="molecule type" value="Genomic_DNA"/>
</dbReference>
<name>K0VDI6_MYCFO</name>
<dbReference type="PATRIC" id="fig|1214102.3.peg.543"/>
<reference evidence="1 2" key="1">
    <citation type="journal article" date="2012" name="J. Bacteriol.">
        <title>Complete Genome Sequence of Mycobacterium fortuitum subsp. fortuitum Type Strain DSM46621.</title>
        <authorList>
            <person name="Ho Y.S."/>
            <person name="Adroub S.A."/>
            <person name="Aleisa F."/>
            <person name="Mahmood H."/>
            <person name="Othoum G."/>
            <person name="Rashid F."/>
            <person name="Zaher M."/>
            <person name="Ali S."/>
            <person name="Bitter W."/>
            <person name="Pain A."/>
            <person name="Abdallah A.M."/>
        </authorList>
    </citation>
    <scope>NUCLEOTIDE SEQUENCE [LARGE SCALE GENOMIC DNA]</scope>
    <source>
        <strain evidence="2">DSM46621</strain>
    </source>
</reference>
<comment type="caution">
    <text evidence="1">The sequence shown here is derived from an EMBL/GenBank/DDBJ whole genome shotgun (WGS) entry which is preliminary data.</text>
</comment>
<gene>
    <name evidence="1" type="ORF">MFORT_02734</name>
</gene>
<evidence type="ECO:0000313" key="2">
    <source>
        <dbReference type="Proteomes" id="UP000006043"/>
    </source>
</evidence>
<dbReference type="Proteomes" id="UP000006043">
    <property type="component" value="Unassembled WGS sequence"/>
</dbReference>
<dbReference type="AlphaFoldDB" id="K0VDI6"/>
<accession>K0VDI6</accession>
<protein>
    <submittedName>
        <fullName evidence="1">Uncharacterized protein</fullName>
    </submittedName>
</protein>